<organism evidence="2 3">
    <name type="scientific">Pseudomonas alkylphenolica</name>
    <dbReference type="NCBI Taxonomy" id="237609"/>
    <lineage>
        <taxon>Bacteria</taxon>
        <taxon>Pseudomonadati</taxon>
        <taxon>Pseudomonadota</taxon>
        <taxon>Gammaproteobacteria</taxon>
        <taxon>Pseudomonadales</taxon>
        <taxon>Pseudomonadaceae</taxon>
        <taxon>Pseudomonas</taxon>
    </lineage>
</organism>
<proteinExistence type="predicted"/>
<comment type="caution">
    <text evidence="2">The sequence shown here is derived from an EMBL/GenBank/DDBJ whole genome shotgun (WGS) entry which is preliminary data.</text>
</comment>
<feature type="compositionally biased region" description="Basic and acidic residues" evidence="1">
    <location>
        <begin position="117"/>
        <end position="130"/>
    </location>
</feature>
<dbReference type="RefSeq" id="WP_128324026.1">
    <property type="nucleotide sequence ID" value="NZ_QJRG01000044.1"/>
</dbReference>
<name>A0A443ZSI4_9PSED</name>
<dbReference type="OrthoDB" id="6987792at2"/>
<protein>
    <recommendedName>
        <fullName evidence="4">Lipoprotein</fullName>
    </recommendedName>
</protein>
<evidence type="ECO:0000256" key="1">
    <source>
        <dbReference type="SAM" id="MobiDB-lite"/>
    </source>
</evidence>
<feature type="compositionally biased region" description="Low complexity" evidence="1">
    <location>
        <begin position="72"/>
        <end position="92"/>
    </location>
</feature>
<accession>A0A443ZSI4</accession>
<feature type="region of interest" description="Disordered" evidence="1">
    <location>
        <begin position="72"/>
        <end position="130"/>
    </location>
</feature>
<evidence type="ECO:0000313" key="2">
    <source>
        <dbReference type="EMBL" id="RWU22356.1"/>
    </source>
</evidence>
<evidence type="ECO:0000313" key="3">
    <source>
        <dbReference type="Proteomes" id="UP000288983"/>
    </source>
</evidence>
<sequence length="130" mass="15522">MYRRLLLVAVLGLLTTACVPYGGNGYYRTEVYTADRYGYPGYYRPAYPYSRGYYVVPPPRYYAPPPNHYRPAPHYYRPSPQYYRSSPQYYRPAPGHYYQPHPGRGNDRYRAQPSGQNRDRNGWPDRNWHR</sequence>
<dbReference type="EMBL" id="QJRG01000044">
    <property type="protein sequence ID" value="RWU22356.1"/>
    <property type="molecule type" value="Genomic_DNA"/>
</dbReference>
<evidence type="ECO:0008006" key="4">
    <source>
        <dbReference type="Google" id="ProtNLM"/>
    </source>
</evidence>
<reference evidence="2 3" key="1">
    <citation type="submission" date="2018-06" db="EMBL/GenBank/DDBJ databases">
        <title>Bacteria isolated from soil of Wuhan.</title>
        <authorList>
            <person name="Wei X."/>
            <person name="Chunhua H."/>
        </authorList>
    </citation>
    <scope>NUCLEOTIDE SEQUENCE [LARGE SCALE GENOMIC DNA]</scope>
    <source>
        <strain evidence="3">xwS2</strain>
    </source>
</reference>
<gene>
    <name evidence="2" type="ORF">DM813_14360</name>
</gene>
<dbReference type="AlphaFoldDB" id="A0A443ZSI4"/>
<dbReference type="Proteomes" id="UP000288983">
    <property type="component" value="Unassembled WGS sequence"/>
</dbReference>
<dbReference type="PROSITE" id="PS51257">
    <property type="entry name" value="PROKAR_LIPOPROTEIN"/>
    <property type="match status" value="1"/>
</dbReference>